<comment type="function">
    <text evidence="6">Involved in transcription antitermination. Required for transcription of ribosomal RNA (rRNA) genes. Binds specifically to the boxA antiterminator sequence of the ribosomal RNA (rrn) operons.</text>
</comment>
<dbReference type="OrthoDB" id="9797817at2"/>
<dbReference type="AlphaFoldDB" id="A0A381DK58"/>
<name>A0A381DK58_9BACT</name>
<evidence type="ECO:0000256" key="5">
    <source>
        <dbReference type="ARBA" id="ARBA00023163"/>
    </source>
</evidence>
<evidence type="ECO:0000313" key="9">
    <source>
        <dbReference type="Proteomes" id="UP000254920"/>
    </source>
</evidence>
<dbReference type="GO" id="GO:0031564">
    <property type="term" value="P:transcription antitermination"/>
    <property type="evidence" value="ECO:0007669"/>
    <property type="project" value="UniProtKB-KW"/>
</dbReference>
<evidence type="ECO:0000256" key="6">
    <source>
        <dbReference type="HAMAP-Rule" id="MF_00073"/>
    </source>
</evidence>
<dbReference type="Gene3D" id="1.10.940.10">
    <property type="entry name" value="NusB-like"/>
    <property type="match status" value="1"/>
</dbReference>
<dbReference type="InterPro" id="IPR035926">
    <property type="entry name" value="NusB-like_sf"/>
</dbReference>
<evidence type="ECO:0000256" key="3">
    <source>
        <dbReference type="ARBA" id="ARBA00022884"/>
    </source>
</evidence>
<proteinExistence type="inferred from homology"/>
<dbReference type="GO" id="GO:0003723">
    <property type="term" value="F:RNA binding"/>
    <property type="evidence" value="ECO:0007669"/>
    <property type="project" value="UniProtKB-UniRule"/>
</dbReference>
<gene>
    <name evidence="6 8" type="primary">nusB</name>
    <name evidence="8" type="ORF">NCTC12475_01203</name>
</gene>
<dbReference type="SUPFAM" id="SSF48013">
    <property type="entry name" value="NusB-like"/>
    <property type="match status" value="1"/>
</dbReference>
<dbReference type="InterPro" id="IPR011605">
    <property type="entry name" value="NusB_fam"/>
</dbReference>
<evidence type="ECO:0000256" key="4">
    <source>
        <dbReference type="ARBA" id="ARBA00023015"/>
    </source>
</evidence>
<dbReference type="HAMAP" id="MF_00073">
    <property type="entry name" value="NusB"/>
    <property type="match status" value="1"/>
</dbReference>
<dbReference type="GO" id="GO:0005829">
    <property type="term" value="C:cytosol"/>
    <property type="evidence" value="ECO:0007669"/>
    <property type="project" value="TreeGrafter"/>
</dbReference>
<keyword evidence="5 6" id="KW-0804">Transcription</keyword>
<dbReference type="InterPro" id="IPR006027">
    <property type="entry name" value="NusB_RsmB_TIM44"/>
</dbReference>
<dbReference type="STRING" id="32024.GCA_000788295_01353"/>
<evidence type="ECO:0000313" key="8">
    <source>
        <dbReference type="EMBL" id="SUX10990.1"/>
    </source>
</evidence>
<keyword evidence="9" id="KW-1185">Reference proteome</keyword>
<evidence type="ECO:0000259" key="7">
    <source>
        <dbReference type="Pfam" id="PF01029"/>
    </source>
</evidence>
<comment type="similarity">
    <text evidence="1 6">Belongs to the NusB family.</text>
</comment>
<protein>
    <recommendedName>
        <fullName evidence="6">Transcription antitermination protein NusB</fullName>
    </recommendedName>
    <alternativeName>
        <fullName evidence="6">Antitermination factor NusB</fullName>
    </alternativeName>
</protein>
<dbReference type="Pfam" id="PF01029">
    <property type="entry name" value="NusB"/>
    <property type="match status" value="1"/>
</dbReference>
<dbReference type="EMBL" id="UFVD01000001">
    <property type="protein sequence ID" value="SUX10990.1"/>
    <property type="molecule type" value="Genomic_DNA"/>
</dbReference>
<dbReference type="NCBIfam" id="TIGR01951">
    <property type="entry name" value="nusB"/>
    <property type="match status" value="1"/>
</dbReference>
<organism evidence="8 9">
    <name type="scientific">Campylobacter sputorum subsp. sputorum</name>
    <dbReference type="NCBI Taxonomy" id="32024"/>
    <lineage>
        <taxon>Bacteria</taxon>
        <taxon>Pseudomonadati</taxon>
        <taxon>Campylobacterota</taxon>
        <taxon>Epsilonproteobacteria</taxon>
        <taxon>Campylobacterales</taxon>
        <taxon>Campylobacteraceae</taxon>
        <taxon>Campylobacter</taxon>
    </lineage>
</organism>
<reference evidence="8 9" key="1">
    <citation type="submission" date="2018-06" db="EMBL/GenBank/DDBJ databases">
        <authorList>
            <consortium name="Pathogen Informatics"/>
            <person name="Doyle S."/>
        </authorList>
    </citation>
    <scope>NUCLEOTIDE SEQUENCE [LARGE SCALE GENOMIC DNA]</scope>
    <source>
        <strain evidence="8 9">NCTC12475</strain>
    </source>
</reference>
<dbReference type="RefSeq" id="WP_089181773.1">
    <property type="nucleotide sequence ID" value="NZ_CP043427.1"/>
</dbReference>
<accession>A0A381DK58</accession>
<dbReference type="PANTHER" id="PTHR11078">
    <property type="entry name" value="N UTILIZATION SUBSTANCE PROTEIN B-RELATED"/>
    <property type="match status" value="1"/>
</dbReference>
<evidence type="ECO:0000256" key="1">
    <source>
        <dbReference type="ARBA" id="ARBA00005952"/>
    </source>
</evidence>
<keyword evidence="2 6" id="KW-0889">Transcription antitermination</keyword>
<dbReference type="PANTHER" id="PTHR11078:SF3">
    <property type="entry name" value="ANTITERMINATION NUSB DOMAIN-CONTAINING PROTEIN"/>
    <property type="match status" value="1"/>
</dbReference>
<evidence type="ECO:0000256" key="2">
    <source>
        <dbReference type="ARBA" id="ARBA00022814"/>
    </source>
</evidence>
<dbReference type="GO" id="GO:0006353">
    <property type="term" value="P:DNA-templated transcription termination"/>
    <property type="evidence" value="ECO:0007669"/>
    <property type="project" value="UniProtKB-UniRule"/>
</dbReference>
<keyword evidence="3 6" id="KW-0694">RNA-binding</keyword>
<dbReference type="Proteomes" id="UP000254920">
    <property type="component" value="Unassembled WGS sequence"/>
</dbReference>
<keyword evidence="4 6" id="KW-0805">Transcription regulation</keyword>
<feature type="domain" description="NusB/RsmB/TIM44" evidence="7">
    <location>
        <begin position="5"/>
        <end position="128"/>
    </location>
</feature>
<dbReference type="GeneID" id="93089858"/>
<sequence>MATRHQVRQAVVSLLYAKEMGSEMEEFSKEFLEEKKIRNDQKKFTQSLFFGINENLDEIDKKLDNLLKQRDISQIGIVERSILRLGAYEILFTDTDNAVIINEAIELAKELGNDSAPKFVNAVLDGIKK</sequence>